<gene>
    <name evidence="3" type="ORF">C4900_02160</name>
</gene>
<sequence>MHSEPLEIRWRRRHIAQGRKLAEQTMSEEKGSEQQPTLVATSRAVLGYVLAELRRRRKLTQAQFAEQLGLAGSTWSRVEKGETSLTVEQLRAAADRLGVSAASLLNLAAKGEEAVRRYGKVIGTPKTERRGVGALSGVVGAMPGTFYAGILPLIGATLGAILGEALGAAIEKALATGTSPPTD</sequence>
<dbReference type="OrthoDB" id="9156632at2"/>
<dbReference type="PANTHER" id="PTHR46797">
    <property type="entry name" value="HTH-TYPE TRANSCRIPTIONAL REGULATOR"/>
    <property type="match status" value="1"/>
</dbReference>
<dbReference type="GO" id="GO:0003700">
    <property type="term" value="F:DNA-binding transcription factor activity"/>
    <property type="evidence" value="ECO:0007669"/>
    <property type="project" value="TreeGrafter"/>
</dbReference>
<dbReference type="Pfam" id="PF13560">
    <property type="entry name" value="HTH_31"/>
    <property type="match status" value="1"/>
</dbReference>
<name>A0A368HJZ1_9GAMM</name>
<dbReference type="InterPro" id="IPR010982">
    <property type="entry name" value="Lambda_DNA-bd_dom_sf"/>
</dbReference>
<dbReference type="GO" id="GO:0003677">
    <property type="term" value="F:DNA binding"/>
    <property type="evidence" value="ECO:0007669"/>
    <property type="project" value="UniProtKB-KW"/>
</dbReference>
<dbReference type="SUPFAM" id="SSF47413">
    <property type="entry name" value="lambda repressor-like DNA-binding domains"/>
    <property type="match status" value="1"/>
</dbReference>
<dbReference type="Gene3D" id="1.10.260.40">
    <property type="entry name" value="lambda repressor-like DNA-binding domains"/>
    <property type="match status" value="1"/>
</dbReference>
<feature type="domain" description="HTH cro/C1-type" evidence="2">
    <location>
        <begin position="50"/>
        <end position="104"/>
    </location>
</feature>
<dbReference type="Proteomes" id="UP000253250">
    <property type="component" value="Unassembled WGS sequence"/>
</dbReference>
<dbReference type="InterPro" id="IPR001387">
    <property type="entry name" value="Cro/C1-type_HTH"/>
</dbReference>
<dbReference type="CDD" id="cd00093">
    <property type="entry name" value="HTH_XRE"/>
    <property type="match status" value="1"/>
</dbReference>
<comment type="caution">
    <text evidence="3">The sequence shown here is derived from an EMBL/GenBank/DDBJ whole genome shotgun (WGS) entry which is preliminary data.</text>
</comment>
<proteinExistence type="predicted"/>
<evidence type="ECO:0000313" key="4">
    <source>
        <dbReference type="Proteomes" id="UP000253250"/>
    </source>
</evidence>
<dbReference type="SMART" id="SM00530">
    <property type="entry name" value="HTH_XRE"/>
    <property type="match status" value="1"/>
</dbReference>
<evidence type="ECO:0000313" key="3">
    <source>
        <dbReference type="EMBL" id="RCN58610.1"/>
    </source>
</evidence>
<evidence type="ECO:0000259" key="2">
    <source>
        <dbReference type="PROSITE" id="PS50943"/>
    </source>
</evidence>
<keyword evidence="1" id="KW-0238">DNA-binding</keyword>
<accession>A0A368HJZ1</accession>
<organism evidence="3 4">
    <name type="scientific">Acidiferrobacter thiooxydans</name>
    <dbReference type="NCBI Taxonomy" id="163359"/>
    <lineage>
        <taxon>Bacteria</taxon>
        <taxon>Pseudomonadati</taxon>
        <taxon>Pseudomonadota</taxon>
        <taxon>Gammaproteobacteria</taxon>
        <taxon>Acidiferrobacterales</taxon>
        <taxon>Acidiferrobacteraceae</taxon>
        <taxon>Acidiferrobacter</taxon>
    </lineage>
</organism>
<protein>
    <recommendedName>
        <fullName evidence="2">HTH cro/C1-type domain-containing protein</fullName>
    </recommendedName>
</protein>
<reference evidence="3 4" key="1">
    <citation type="submission" date="2018-02" db="EMBL/GenBank/DDBJ databases">
        <title>Insights into the biology of acidophilic members of the Acidiferrobacteraceae family derived from comparative genomic analyses.</title>
        <authorList>
            <person name="Issotta F."/>
            <person name="Thyssen C."/>
            <person name="Mena C."/>
            <person name="Moya A."/>
            <person name="Bellenberg S."/>
            <person name="Sproer C."/>
            <person name="Covarrubias P.C."/>
            <person name="Sand W."/>
            <person name="Quatrini R."/>
            <person name="Vera M."/>
        </authorList>
    </citation>
    <scope>NUCLEOTIDE SEQUENCE [LARGE SCALE GENOMIC DNA]</scope>
    <source>
        <strain evidence="4">m-1</strain>
    </source>
</reference>
<keyword evidence="4" id="KW-1185">Reference proteome</keyword>
<dbReference type="PANTHER" id="PTHR46797:SF1">
    <property type="entry name" value="METHYLPHOSPHONATE SYNTHASE"/>
    <property type="match status" value="1"/>
</dbReference>
<dbReference type="PROSITE" id="PS50943">
    <property type="entry name" value="HTH_CROC1"/>
    <property type="match status" value="1"/>
</dbReference>
<dbReference type="InterPro" id="IPR050807">
    <property type="entry name" value="TransReg_Diox_bact_type"/>
</dbReference>
<evidence type="ECO:0000256" key="1">
    <source>
        <dbReference type="ARBA" id="ARBA00023125"/>
    </source>
</evidence>
<dbReference type="EMBL" id="PSYR01000001">
    <property type="protein sequence ID" value="RCN58610.1"/>
    <property type="molecule type" value="Genomic_DNA"/>
</dbReference>
<dbReference type="GO" id="GO:0005829">
    <property type="term" value="C:cytosol"/>
    <property type="evidence" value="ECO:0007669"/>
    <property type="project" value="TreeGrafter"/>
</dbReference>
<dbReference type="AlphaFoldDB" id="A0A368HJZ1"/>